<accession>A0A164LX87</accession>
<organism evidence="2 3">
    <name type="scientific">Daphnia magna</name>
    <dbReference type="NCBI Taxonomy" id="35525"/>
    <lineage>
        <taxon>Eukaryota</taxon>
        <taxon>Metazoa</taxon>
        <taxon>Ecdysozoa</taxon>
        <taxon>Arthropoda</taxon>
        <taxon>Crustacea</taxon>
        <taxon>Branchiopoda</taxon>
        <taxon>Diplostraca</taxon>
        <taxon>Cladocera</taxon>
        <taxon>Anomopoda</taxon>
        <taxon>Daphniidae</taxon>
        <taxon>Daphnia</taxon>
    </lineage>
</organism>
<evidence type="ECO:0000313" key="2">
    <source>
        <dbReference type="EMBL" id="KZS04521.1"/>
    </source>
</evidence>
<feature type="transmembrane region" description="Helical" evidence="1">
    <location>
        <begin position="34"/>
        <end position="54"/>
    </location>
</feature>
<keyword evidence="3" id="KW-1185">Reference proteome</keyword>
<reference evidence="2 3" key="1">
    <citation type="submission" date="2016-03" db="EMBL/GenBank/DDBJ databases">
        <title>EvidentialGene: Evidence-directed Construction of Genes on Genomes.</title>
        <authorList>
            <person name="Gilbert D.G."/>
            <person name="Choi J.-H."/>
            <person name="Mockaitis K."/>
            <person name="Colbourne J."/>
            <person name="Pfrender M."/>
        </authorList>
    </citation>
    <scope>NUCLEOTIDE SEQUENCE [LARGE SCALE GENOMIC DNA]</scope>
    <source>
        <strain evidence="2 3">Xinb3</strain>
        <tissue evidence="2">Complete organism</tissue>
    </source>
</reference>
<sequence length="57" mass="6908">MPPKMSSYGKNKKRTSPTPHTKKLLYRYRQDEDYYFFFLLLILAVVYFVFSLIFPHA</sequence>
<evidence type="ECO:0000313" key="3">
    <source>
        <dbReference type="Proteomes" id="UP000076858"/>
    </source>
</evidence>
<keyword evidence="1" id="KW-1133">Transmembrane helix</keyword>
<evidence type="ECO:0000256" key="1">
    <source>
        <dbReference type="SAM" id="Phobius"/>
    </source>
</evidence>
<comment type="caution">
    <text evidence="2">The sequence shown here is derived from an EMBL/GenBank/DDBJ whole genome shotgun (WGS) entry which is preliminary data.</text>
</comment>
<dbReference type="EMBL" id="LRGB01003123">
    <property type="protein sequence ID" value="KZS04521.1"/>
    <property type="molecule type" value="Genomic_DNA"/>
</dbReference>
<keyword evidence="1" id="KW-0472">Membrane</keyword>
<protein>
    <recommendedName>
        <fullName evidence="4">Transmembrane protein</fullName>
    </recommendedName>
</protein>
<gene>
    <name evidence="2" type="ORF">APZ42_032847</name>
</gene>
<dbReference type="AlphaFoldDB" id="A0A164LX87"/>
<keyword evidence="1" id="KW-0812">Transmembrane</keyword>
<name>A0A164LX87_9CRUS</name>
<evidence type="ECO:0008006" key="4">
    <source>
        <dbReference type="Google" id="ProtNLM"/>
    </source>
</evidence>
<dbReference type="Proteomes" id="UP000076858">
    <property type="component" value="Unassembled WGS sequence"/>
</dbReference>
<proteinExistence type="predicted"/>